<keyword evidence="1" id="KW-1133">Transmembrane helix</keyword>
<keyword evidence="1" id="KW-0812">Transmembrane</keyword>
<accession>A0ABU3U5M2</accession>
<feature type="transmembrane region" description="Helical" evidence="1">
    <location>
        <begin position="12"/>
        <end position="34"/>
    </location>
</feature>
<dbReference type="RefSeq" id="WP_316661619.1">
    <property type="nucleotide sequence ID" value="NZ_JAWHTF010000002.1"/>
</dbReference>
<name>A0ABU3U5M2_9FLAO</name>
<evidence type="ECO:0000256" key="1">
    <source>
        <dbReference type="SAM" id="Phobius"/>
    </source>
</evidence>
<evidence type="ECO:0000313" key="3">
    <source>
        <dbReference type="Proteomes" id="UP001268651"/>
    </source>
</evidence>
<evidence type="ECO:0008006" key="4">
    <source>
        <dbReference type="Google" id="ProtNLM"/>
    </source>
</evidence>
<keyword evidence="1" id="KW-0472">Membrane</keyword>
<dbReference type="Proteomes" id="UP001268651">
    <property type="component" value="Unassembled WGS sequence"/>
</dbReference>
<evidence type="ECO:0000313" key="2">
    <source>
        <dbReference type="EMBL" id="MDU8885710.1"/>
    </source>
</evidence>
<proteinExistence type="predicted"/>
<gene>
    <name evidence="2" type="ORF">RXV94_06025</name>
</gene>
<feature type="transmembrane region" description="Helical" evidence="1">
    <location>
        <begin position="170"/>
        <end position="191"/>
    </location>
</feature>
<organism evidence="2 3">
    <name type="scientific">Gilvirhabdus luticola</name>
    <dbReference type="NCBI Taxonomy" id="3079858"/>
    <lineage>
        <taxon>Bacteria</taxon>
        <taxon>Pseudomonadati</taxon>
        <taxon>Bacteroidota</taxon>
        <taxon>Flavobacteriia</taxon>
        <taxon>Flavobacteriales</taxon>
        <taxon>Flavobacteriaceae</taxon>
        <taxon>Gilvirhabdus</taxon>
    </lineage>
</organism>
<reference evidence="2 3" key="1">
    <citation type="submission" date="2023-10" db="EMBL/GenBank/DDBJ databases">
        <title>Marimonas sp. nov. isolated from tidal mud flat.</title>
        <authorList>
            <person name="Jaincy N.J."/>
            <person name="Srinivasan S."/>
            <person name="Lee S.-S."/>
        </authorList>
    </citation>
    <scope>NUCLEOTIDE SEQUENCE [LARGE SCALE GENOMIC DNA]</scope>
    <source>
        <strain evidence="2 3">MJ-SS3</strain>
    </source>
</reference>
<sequence length="198" mass="23012">MKNINNIWIKSIGIFLILFPISVFFHEIGHWIIYELNGVDSWISLQKVNPINPDKLTDAIFLNSLFGGPIITILIALISYLFLRKYRNSIWLLVLGIINAAFRIIPTTFGIFRAARTDNLGFSDEGNIALRLTDSVFLRLTIMLLYITFCIFLIIRIYRTFKFPENFKRRILLIITLCILTVLISMAYPILDNLIFEF</sequence>
<dbReference type="EMBL" id="JAWHTF010000002">
    <property type="protein sequence ID" value="MDU8885710.1"/>
    <property type="molecule type" value="Genomic_DNA"/>
</dbReference>
<comment type="caution">
    <text evidence="2">The sequence shown here is derived from an EMBL/GenBank/DDBJ whole genome shotgun (WGS) entry which is preliminary data.</text>
</comment>
<feature type="transmembrane region" description="Helical" evidence="1">
    <location>
        <begin position="90"/>
        <end position="116"/>
    </location>
</feature>
<feature type="transmembrane region" description="Helical" evidence="1">
    <location>
        <begin position="60"/>
        <end position="83"/>
    </location>
</feature>
<protein>
    <recommendedName>
        <fullName evidence="4">Peptidase M50 domain-containing protein</fullName>
    </recommendedName>
</protein>
<feature type="transmembrane region" description="Helical" evidence="1">
    <location>
        <begin position="136"/>
        <end position="158"/>
    </location>
</feature>
<keyword evidence="3" id="KW-1185">Reference proteome</keyword>